<evidence type="ECO:0000313" key="5">
    <source>
        <dbReference type="EMBL" id="EGD74622.1"/>
    </source>
</evidence>
<gene>
    <name evidence="5" type="ORF">PTSG_05987</name>
</gene>
<accession>F2UDC7</accession>
<name>F2UDC7_SALR5</name>
<dbReference type="AlphaFoldDB" id="F2UDC7"/>
<dbReference type="PANTHER" id="PTHR11062:SF281">
    <property type="entry name" value="EXOSTOSIN-LIKE 2"/>
    <property type="match status" value="1"/>
</dbReference>
<feature type="compositionally biased region" description="Low complexity" evidence="3">
    <location>
        <begin position="240"/>
        <end position="259"/>
    </location>
</feature>
<dbReference type="OMA" id="TIRIYRY"/>
<dbReference type="PANTHER" id="PTHR11062">
    <property type="entry name" value="EXOSTOSIN HEPARAN SULFATE GLYCOSYLTRANSFERASE -RELATED"/>
    <property type="match status" value="1"/>
</dbReference>
<keyword evidence="6" id="KW-1185">Reference proteome</keyword>
<keyword evidence="2" id="KW-0175">Coiled coil</keyword>
<feature type="coiled-coil region" evidence="2">
    <location>
        <begin position="178"/>
        <end position="215"/>
    </location>
</feature>
<dbReference type="RefSeq" id="XP_004992879.1">
    <property type="nucleotide sequence ID" value="XM_004992822.1"/>
</dbReference>
<evidence type="ECO:0000256" key="3">
    <source>
        <dbReference type="SAM" id="MobiDB-lite"/>
    </source>
</evidence>
<evidence type="ECO:0000313" key="6">
    <source>
        <dbReference type="Proteomes" id="UP000007799"/>
    </source>
</evidence>
<dbReference type="GeneID" id="16073452"/>
<dbReference type="InParanoid" id="F2UDC7"/>
<protein>
    <recommendedName>
        <fullName evidence="4">Exostosin GT47 domain-containing protein</fullName>
    </recommendedName>
</protein>
<evidence type="ECO:0000256" key="2">
    <source>
        <dbReference type="SAM" id="Coils"/>
    </source>
</evidence>
<dbReference type="GO" id="GO:0016757">
    <property type="term" value="F:glycosyltransferase activity"/>
    <property type="evidence" value="ECO:0007669"/>
    <property type="project" value="InterPro"/>
</dbReference>
<dbReference type="OrthoDB" id="1924787at2759"/>
<proteinExistence type="inferred from homology"/>
<dbReference type="EMBL" id="GL832969">
    <property type="protein sequence ID" value="EGD74622.1"/>
    <property type="molecule type" value="Genomic_DNA"/>
</dbReference>
<feature type="region of interest" description="Disordered" evidence="3">
    <location>
        <begin position="229"/>
        <end position="270"/>
    </location>
</feature>
<comment type="similarity">
    <text evidence="1">Belongs to the glycosyltransferase 47 family.</text>
</comment>
<dbReference type="Pfam" id="PF03016">
    <property type="entry name" value="Exostosin_GT47"/>
    <property type="match status" value="2"/>
</dbReference>
<dbReference type="InterPro" id="IPR004263">
    <property type="entry name" value="Exostosin"/>
</dbReference>
<feature type="domain" description="Exostosin GT47" evidence="4">
    <location>
        <begin position="271"/>
        <end position="404"/>
    </location>
</feature>
<evidence type="ECO:0000256" key="1">
    <source>
        <dbReference type="ARBA" id="ARBA00010271"/>
    </source>
</evidence>
<feature type="domain" description="Exostosin GT47" evidence="4">
    <location>
        <begin position="18"/>
        <end position="193"/>
    </location>
</feature>
<evidence type="ECO:0000259" key="4">
    <source>
        <dbReference type="Pfam" id="PF03016"/>
    </source>
</evidence>
<organism evidence="6">
    <name type="scientific">Salpingoeca rosetta (strain ATCC 50818 / BSB-021)</name>
    <dbReference type="NCBI Taxonomy" id="946362"/>
    <lineage>
        <taxon>Eukaryota</taxon>
        <taxon>Choanoflagellata</taxon>
        <taxon>Craspedida</taxon>
        <taxon>Salpingoecidae</taxon>
        <taxon>Salpingoeca</taxon>
    </lineage>
</organism>
<dbReference type="Proteomes" id="UP000007799">
    <property type="component" value="Unassembled WGS sequence"/>
</dbReference>
<sequence length="452" mass="51134">MHGGVRFFVYPLRNTSKLAAINAEILDRNRGWVYNEWNQHNQYIPEHVFHENLLHAAHSPLFTTDPANATHFLLPFYGRIGMYEGDLLPRLQDALLSELASSPWFQRSRGSDHILVWSSQRPLERLLGPTLLRLLRANSRVRFLAVEDDDPRPGVLRFIRGRDIKIPPYVPAAVAALAENVTLQQQQQQQQKQQQQQQQQTYEQGQQEQQQQQQQYSTTWAMSNPRVISRKGQARSAQHSNPNTSSTSSSNTRSSTNSNRMGNGVRAPQTSARARDTFLFFAGTLSNNRVRTVLKKAVEGHPHCVIHDAQVKMMQDKNPRSSHSLLVRQVVRDTLAEMATSEFCLCPRGLTAGTRRIFEAVLVGCIPVIVSDGYTWPFPHLAAELDAASVRVPEKDAARVLDILGHVSRRERVAKRVRLAHLAHNVTYHLPAPQPGDAFYNIIRAIADTQQH</sequence>
<dbReference type="InterPro" id="IPR040911">
    <property type="entry name" value="Exostosin_GT47"/>
</dbReference>
<dbReference type="KEGG" id="sre:PTSG_05987"/>
<dbReference type="eggNOG" id="KOG1021">
    <property type="taxonomic scope" value="Eukaryota"/>
</dbReference>
<reference evidence="5" key="1">
    <citation type="submission" date="2009-08" db="EMBL/GenBank/DDBJ databases">
        <title>Annotation of Salpingoeca rosetta.</title>
        <authorList>
            <consortium name="The Broad Institute Genome Sequencing Platform"/>
            <person name="Russ C."/>
            <person name="Cuomo C."/>
            <person name="Burger G."/>
            <person name="Gray M.W."/>
            <person name="Holland P.W.H."/>
            <person name="King N."/>
            <person name="Lang F.B.F."/>
            <person name="Roger A.J."/>
            <person name="Ruiz-Trillo I."/>
            <person name="Young S.K."/>
            <person name="Zeng Q."/>
            <person name="Gargeya S."/>
            <person name="Alvarado L."/>
            <person name="Berlin A."/>
            <person name="Chapman S.B."/>
            <person name="Chen Z."/>
            <person name="Freedman E."/>
            <person name="Gellesch M."/>
            <person name="Goldberg J."/>
            <person name="Griggs A."/>
            <person name="Gujja S."/>
            <person name="Heilman E."/>
            <person name="Heiman D."/>
            <person name="Howarth C."/>
            <person name="Mehta T."/>
            <person name="Neiman D."/>
            <person name="Pearson M."/>
            <person name="Roberts A."/>
            <person name="Saif S."/>
            <person name="Shea T."/>
            <person name="Shenoy N."/>
            <person name="Sisk P."/>
            <person name="Stolte C."/>
            <person name="Sykes S."/>
            <person name="White J."/>
            <person name="Yandava C."/>
            <person name="Haas B."/>
            <person name="Nusbaum C."/>
            <person name="Birren B."/>
        </authorList>
    </citation>
    <scope>NUCLEOTIDE SEQUENCE [LARGE SCALE GENOMIC DNA]</scope>
    <source>
        <strain evidence="5">ATCC 50818</strain>
    </source>
</reference>